<dbReference type="STRING" id="1037660.A0A066WQX1"/>
<dbReference type="EMBL" id="JMSN01000002">
    <property type="protein sequence ID" value="KDN53384.1"/>
    <property type="molecule type" value="Genomic_DNA"/>
</dbReference>
<feature type="compositionally biased region" description="Low complexity" evidence="6">
    <location>
        <begin position="305"/>
        <end position="320"/>
    </location>
</feature>
<feature type="compositionally biased region" description="Polar residues" evidence="6">
    <location>
        <begin position="84"/>
        <end position="104"/>
    </location>
</feature>
<dbReference type="Gene3D" id="4.10.240.10">
    <property type="entry name" value="Zn(2)-C6 fungal-type DNA-binding domain"/>
    <property type="match status" value="1"/>
</dbReference>
<feature type="compositionally biased region" description="Low complexity" evidence="6">
    <location>
        <begin position="1184"/>
        <end position="1206"/>
    </location>
</feature>
<accession>A0A066WQX1</accession>
<keyword evidence="2" id="KW-0805">Transcription regulation</keyword>
<feature type="compositionally biased region" description="Basic and acidic residues" evidence="6">
    <location>
        <begin position="339"/>
        <end position="349"/>
    </location>
</feature>
<dbReference type="PROSITE" id="PS00463">
    <property type="entry name" value="ZN2_CY6_FUNGAL_1"/>
    <property type="match status" value="1"/>
</dbReference>
<dbReference type="InterPro" id="IPR007219">
    <property type="entry name" value="XnlR_reg_dom"/>
</dbReference>
<dbReference type="OrthoDB" id="4161332at2759"/>
<dbReference type="CDD" id="cd12148">
    <property type="entry name" value="fungal_TF_MHR"/>
    <property type="match status" value="1"/>
</dbReference>
<keyword evidence="3" id="KW-0238">DNA-binding</keyword>
<dbReference type="GO" id="GO:0006351">
    <property type="term" value="P:DNA-templated transcription"/>
    <property type="evidence" value="ECO:0007669"/>
    <property type="project" value="InterPro"/>
</dbReference>
<feature type="domain" description="Zn(2)-C6 fungal-type" evidence="7">
    <location>
        <begin position="394"/>
        <end position="425"/>
    </location>
</feature>
<evidence type="ECO:0000256" key="6">
    <source>
        <dbReference type="SAM" id="MobiDB-lite"/>
    </source>
</evidence>
<feature type="region of interest" description="Disordered" evidence="6">
    <location>
        <begin position="271"/>
        <end position="395"/>
    </location>
</feature>
<dbReference type="HOGENOM" id="CLU_006242_0_0_1"/>
<dbReference type="InterPro" id="IPR001138">
    <property type="entry name" value="Zn2Cys6_DnaBD"/>
</dbReference>
<proteinExistence type="predicted"/>
<keyword evidence="9" id="KW-1185">Reference proteome</keyword>
<evidence type="ECO:0000256" key="2">
    <source>
        <dbReference type="ARBA" id="ARBA00023015"/>
    </source>
</evidence>
<dbReference type="RefSeq" id="XP_013246223.1">
    <property type="nucleotide sequence ID" value="XM_013390769.1"/>
</dbReference>
<feature type="compositionally biased region" description="Polar residues" evidence="6">
    <location>
        <begin position="36"/>
        <end position="49"/>
    </location>
</feature>
<evidence type="ECO:0000256" key="5">
    <source>
        <dbReference type="ARBA" id="ARBA00023242"/>
    </source>
</evidence>
<dbReference type="CDD" id="cd00067">
    <property type="entry name" value="GAL4"/>
    <property type="match status" value="1"/>
</dbReference>
<evidence type="ECO:0000256" key="3">
    <source>
        <dbReference type="ARBA" id="ARBA00023125"/>
    </source>
</evidence>
<feature type="region of interest" description="Disordered" evidence="6">
    <location>
        <begin position="27"/>
        <end position="107"/>
    </location>
</feature>
<name>A0A066WQX1_TILAU</name>
<feature type="compositionally biased region" description="Low complexity" evidence="6">
    <location>
        <begin position="55"/>
        <end position="78"/>
    </location>
</feature>
<feature type="region of interest" description="Disordered" evidence="6">
    <location>
        <begin position="530"/>
        <end position="550"/>
    </location>
</feature>
<dbReference type="InterPro" id="IPR050797">
    <property type="entry name" value="Carb_Metab_Trans_Reg"/>
</dbReference>
<keyword evidence="5" id="KW-0539">Nucleus</keyword>
<gene>
    <name evidence="8" type="ORF">K437DRAFT_69739</name>
</gene>
<dbReference type="InParanoid" id="A0A066WQX1"/>
<dbReference type="GO" id="GO:0008270">
    <property type="term" value="F:zinc ion binding"/>
    <property type="evidence" value="ECO:0007669"/>
    <property type="project" value="InterPro"/>
</dbReference>
<dbReference type="PANTHER" id="PTHR31668">
    <property type="entry name" value="GLUCOSE TRANSPORT TRANSCRIPTION REGULATOR RGT1-RELATED-RELATED"/>
    <property type="match status" value="1"/>
</dbReference>
<dbReference type="GeneID" id="25267728"/>
<dbReference type="SMART" id="SM00066">
    <property type="entry name" value="GAL4"/>
    <property type="match status" value="1"/>
</dbReference>
<dbReference type="PROSITE" id="PS50048">
    <property type="entry name" value="ZN2_CY6_FUNGAL_2"/>
    <property type="match status" value="1"/>
</dbReference>
<dbReference type="GO" id="GO:0003677">
    <property type="term" value="F:DNA binding"/>
    <property type="evidence" value="ECO:0007669"/>
    <property type="project" value="UniProtKB-KW"/>
</dbReference>
<feature type="compositionally biased region" description="Low complexity" evidence="6">
    <location>
        <begin position="213"/>
        <end position="233"/>
    </location>
</feature>
<dbReference type="Proteomes" id="UP000027361">
    <property type="component" value="Unassembled WGS sequence"/>
</dbReference>
<feature type="compositionally biased region" description="Low complexity" evidence="6">
    <location>
        <begin position="284"/>
        <end position="296"/>
    </location>
</feature>
<feature type="region of interest" description="Disordered" evidence="6">
    <location>
        <begin position="1136"/>
        <end position="1220"/>
    </location>
</feature>
<feature type="compositionally biased region" description="Low complexity" evidence="6">
    <location>
        <begin position="1147"/>
        <end position="1161"/>
    </location>
</feature>
<keyword evidence="4" id="KW-0804">Transcription</keyword>
<comment type="caution">
    <text evidence="8">The sequence shown here is derived from an EMBL/GenBank/DDBJ whole genome shotgun (WGS) entry which is preliminary data.</text>
</comment>
<feature type="compositionally biased region" description="Polar residues" evidence="6">
    <location>
        <begin position="366"/>
        <end position="375"/>
    </location>
</feature>
<evidence type="ECO:0000313" key="8">
    <source>
        <dbReference type="EMBL" id="KDN53384.1"/>
    </source>
</evidence>
<evidence type="ECO:0000256" key="1">
    <source>
        <dbReference type="ARBA" id="ARBA00022723"/>
    </source>
</evidence>
<reference evidence="8 9" key="1">
    <citation type="submission" date="2014-05" db="EMBL/GenBank/DDBJ databases">
        <title>Draft genome sequence of a rare smut relative, Tilletiaria anomala UBC 951.</title>
        <authorList>
            <consortium name="DOE Joint Genome Institute"/>
            <person name="Toome M."/>
            <person name="Kuo A."/>
            <person name="Henrissat B."/>
            <person name="Lipzen A."/>
            <person name="Tritt A."/>
            <person name="Yoshinaga Y."/>
            <person name="Zane M."/>
            <person name="Barry K."/>
            <person name="Grigoriev I.V."/>
            <person name="Spatafora J.W."/>
            <person name="Aimea M.C."/>
        </authorList>
    </citation>
    <scope>NUCLEOTIDE SEQUENCE [LARGE SCALE GENOMIC DNA]</scope>
    <source>
        <strain evidence="8 9">UBC 951</strain>
    </source>
</reference>
<keyword evidence="1" id="KW-0479">Metal-binding</keyword>
<protein>
    <recommendedName>
        <fullName evidence="7">Zn(2)-C6 fungal-type domain-containing protein</fullName>
    </recommendedName>
</protein>
<dbReference type="SUPFAM" id="SSF57701">
    <property type="entry name" value="Zn2/Cys6 DNA-binding domain"/>
    <property type="match status" value="1"/>
</dbReference>
<evidence type="ECO:0000256" key="4">
    <source>
        <dbReference type="ARBA" id="ARBA00023163"/>
    </source>
</evidence>
<dbReference type="InterPro" id="IPR036864">
    <property type="entry name" value="Zn2-C6_fun-type_DNA-bd_sf"/>
</dbReference>
<evidence type="ECO:0000259" key="7">
    <source>
        <dbReference type="PROSITE" id="PS50048"/>
    </source>
</evidence>
<dbReference type="Pfam" id="PF04082">
    <property type="entry name" value="Fungal_trans"/>
    <property type="match status" value="1"/>
</dbReference>
<feature type="compositionally biased region" description="Low complexity" evidence="6">
    <location>
        <begin position="350"/>
        <end position="365"/>
    </location>
</feature>
<dbReference type="Pfam" id="PF00172">
    <property type="entry name" value="Zn_clus"/>
    <property type="match status" value="1"/>
</dbReference>
<feature type="compositionally biased region" description="Polar residues" evidence="6">
    <location>
        <begin position="193"/>
        <end position="208"/>
    </location>
</feature>
<dbReference type="PANTHER" id="PTHR31668:SF26">
    <property type="entry name" value="GLUCOSE TRANSPORT TRANSCRIPTION REGULATOR RGT1-RELATED"/>
    <property type="match status" value="1"/>
</dbReference>
<dbReference type="SMART" id="SM00906">
    <property type="entry name" value="Fungal_trans"/>
    <property type="match status" value="1"/>
</dbReference>
<feature type="region of interest" description="Disordered" evidence="6">
    <location>
        <begin position="178"/>
        <end position="236"/>
    </location>
</feature>
<dbReference type="GO" id="GO:0000981">
    <property type="term" value="F:DNA-binding transcription factor activity, RNA polymerase II-specific"/>
    <property type="evidence" value="ECO:0007669"/>
    <property type="project" value="InterPro"/>
</dbReference>
<organism evidence="8 9">
    <name type="scientific">Tilletiaria anomala (strain ATCC 24038 / CBS 436.72 / UBC 951)</name>
    <dbReference type="NCBI Taxonomy" id="1037660"/>
    <lineage>
        <taxon>Eukaryota</taxon>
        <taxon>Fungi</taxon>
        <taxon>Dikarya</taxon>
        <taxon>Basidiomycota</taxon>
        <taxon>Ustilaginomycotina</taxon>
        <taxon>Exobasidiomycetes</taxon>
        <taxon>Georgefischeriales</taxon>
        <taxon>Tilletiariaceae</taxon>
        <taxon>Tilletiaria</taxon>
    </lineage>
</organism>
<evidence type="ECO:0000313" key="9">
    <source>
        <dbReference type="Proteomes" id="UP000027361"/>
    </source>
</evidence>
<sequence>MANTPDANDAASGRLPAAAVAAAATQRSVLGPPLTRFSSIHQGGSTTSTAEPERALAASASAPSPQQQPSSRPSPRLSDLVDPATTSRYPPSLPRNGSGSVSNAPSFPFPPLPSPYANTTNGARQLFTSSSATRSPALYKLASSERSTVGELSAASSAPAAAVATAAVAAASPSSAGRTSLWSASVHSRERNGASTGPLNNTSASSPGASYRTGTTTTSLSSSSLKGKGSSSSAQPMSTLIASYPDAYQHSGVAPASSLLDSGDGAAGSISPSYGFAHHGRRSQAVQQQQMKAQAMYTNGPDATSGSSSCSNGVTSSSSRGLKRPRSPRPPASAAARSLHAETHAKASGHESSPSERGSSSPAGGNNSTSTSTKNRAGDGADAPTSKKPKTPRACDSCRTKKIKCQVLKDGLCLHCKTYQLRCTFYLPISETRFKKKRDREMELFTVAAAAAAAAATGRAPLTHVPGARGLGAPHDLSGRILPPLRPSMSQEWSAPPGTVPQAAGFTAWPSSGPRSAPVLAGDAHLAAAAAGNTGSNSSPERAAEPSRAATGPAVVVALQRSASESAARVCGVAANGGHSPASGAPPQPPDSSVLGPTSIAYLVHSTAFVPSAALEDHDIKHHQTFEVGASGDGIIKFHKVPRTRGSVSSDEELPTELPEVVRSRLAGDVAEKLVNSYFERIAPMFPIITKSEFLHLSPPPPLLLYAVCSVAALARDVPREVLTAVRSTLAILLRDSDVLSNSSSVAIRALLVMSLHQDVHGSTAVQCGARSWNRLGCAVRMAQDLGLHRDASGRDDVDGEAFFLEQKRRVWGSCVTADRWAAIYSGRPLAIDLTDCDVRLPSPYEVLRYPSDPPSRPGEQQPFVFNTEMLKLSILFGRVMKTIYSPTGLMKATDEEITSLLGDIDAWREALPERLQFKGQRSPPEAGILHIAHACLQVLFFRVFLRISYVCPTHLKFSMTIERMTQLLTWAKEAIDWVNDHDFYFDTLGLLSYSLVSCATLMYHASIRRGDQVALEKLKKLRDYFKAAARTDEGLGDSVRAKSGAVIALLYDAAIGAFPNERYTGALNPTAGVSNHKTTEAVRGLKFKPDPSRPGGGVYVAETSDLVVHDLPRGTVILKDTETANRMPVFTWSPTSGNWRMVSGNPDSAPLPADDPSSAPGAKLVTMFPMATGLVNLPPGMPQTPQQQQQQLPPQPLQQQQPQVHHPQHQEPAGMHGFPVDVGDVQAQLFANVNPDLNGVSWNPAANFVLESSADLAPNLQGSGVDPLLLDGLPQHLDFDAWSSWFARFQPHLQNRDSDMSAASLAV</sequence>